<name>A0ACB8B4Z3_9AGAM</name>
<sequence length="595" mass="66037">MAEAAYTDVAIIGAGPAGLMAALALSRLGVGVKVVDRRLLGEAAGQADGIQPRMLEIWDSFHIGEELRRRGTHVHKTVIYKPNIDGTGITKDAETLNITVPSAKYPYEVLAPVETIEGILVDALRENGVIVDQPTVPLDLTIHETCGDSRNEFPVELSLAKLKASYIRTHHISQMDRNNLADNADAVEFVQVLRAKYLIGCDGGRSWVRKKVNISLEGDQTELPWGVVDFTPITNFPSCRAKNIIQSPTVGAMGYLPRPNGTARMYLMLKTPLSSDSDGPLNERQSVKAIETGFLPFKMEVTDITWSSIYTVAQRVAERFSYKNRVFIAGDACHTHSPKGGQGANASMTDACNLAWKLAYVIQGWATPGLLSSYEDERRPHSKALIEFDKEIFKLLNPTGVSPEEYQELWRLNNMFTTGIGLRYSSTLIVPRFQELAPGLVIGERFPKGTVIRQCDWNPVDLQDLMPYNGKFRLLFFPGDITQPVAAHCLQQSVKAFMNSGGQDRPECWEIITVLNVSKETDPYNLVSELPIPLNNVYMDDRLRENGSTGQLHLEFGIEPDKSVIALVRPDGHICMLLPLNPPHIHDIKNYLTSL</sequence>
<comment type="caution">
    <text evidence="1">The sequence shown here is derived from an EMBL/GenBank/DDBJ whole genome shotgun (WGS) entry which is preliminary data.</text>
</comment>
<dbReference type="EMBL" id="MU266562">
    <property type="protein sequence ID" value="KAH7920722.1"/>
    <property type="molecule type" value="Genomic_DNA"/>
</dbReference>
<reference evidence="1" key="1">
    <citation type="journal article" date="2021" name="New Phytol.">
        <title>Evolutionary innovations through gain and loss of genes in the ectomycorrhizal Boletales.</title>
        <authorList>
            <person name="Wu G."/>
            <person name="Miyauchi S."/>
            <person name="Morin E."/>
            <person name="Kuo A."/>
            <person name="Drula E."/>
            <person name="Varga T."/>
            <person name="Kohler A."/>
            <person name="Feng B."/>
            <person name="Cao Y."/>
            <person name="Lipzen A."/>
            <person name="Daum C."/>
            <person name="Hundley H."/>
            <person name="Pangilinan J."/>
            <person name="Johnson J."/>
            <person name="Barry K."/>
            <person name="LaButti K."/>
            <person name="Ng V."/>
            <person name="Ahrendt S."/>
            <person name="Min B."/>
            <person name="Choi I.G."/>
            <person name="Park H."/>
            <person name="Plett J.M."/>
            <person name="Magnuson J."/>
            <person name="Spatafora J.W."/>
            <person name="Nagy L.G."/>
            <person name="Henrissat B."/>
            <person name="Grigoriev I.V."/>
            <person name="Yang Z.L."/>
            <person name="Xu J."/>
            <person name="Martin F.M."/>
        </authorList>
    </citation>
    <scope>NUCLEOTIDE SEQUENCE</scope>
    <source>
        <strain evidence="1">KUC20120723A-06</strain>
    </source>
</reference>
<evidence type="ECO:0000313" key="1">
    <source>
        <dbReference type="EMBL" id="KAH7920722.1"/>
    </source>
</evidence>
<keyword evidence="2" id="KW-1185">Reference proteome</keyword>
<dbReference type="Proteomes" id="UP000790709">
    <property type="component" value="Unassembled WGS sequence"/>
</dbReference>
<protein>
    <submittedName>
        <fullName evidence="1">Uncharacterized protein</fullName>
    </submittedName>
</protein>
<evidence type="ECO:0000313" key="2">
    <source>
        <dbReference type="Proteomes" id="UP000790709"/>
    </source>
</evidence>
<gene>
    <name evidence="1" type="ORF">BV22DRAFT_1039492</name>
</gene>
<proteinExistence type="predicted"/>
<accession>A0ACB8B4Z3</accession>
<organism evidence="1 2">
    <name type="scientific">Leucogyrophana mollusca</name>
    <dbReference type="NCBI Taxonomy" id="85980"/>
    <lineage>
        <taxon>Eukaryota</taxon>
        <taxon>Fungi</taxon>
        <taxon>Dikarya</taxon>
        <taxon>Basidiomycota</taxon>
        <taxon>Agaricomycotina</taxon>
        <taxon>Agaricomycetes</taxon>
        <taxon>Agaricomycetidae</taxon>
        <taxon>Boletales</taxon>
        <taxon>Boletales incertae sedis</taxon>
        <taxon>Leucogyrophana</taxon>
    </lineage>
</organism>